<comment type="similarity">
    <text evidence="3">Belongs to the glycosyltransferase 2 family.</text>
</comment>
<dbReference type="Pfam" id="PF00535">
    <property type="entry name" value="Glycos_transf_2"/>
    <property type="match status" value="1"/>
</dbReference>
<name>A0A1L7I736_9FLAO</name>
<dbReference type="GO" id="GO:0006487">
    <property type="term" value="P:protein N-linked glycosylation"/>
    <property type="evidence" value="ECO:0007669"/>
    <property type="project" value="TreeGrafter"/>
</dbReference>
<keyword evidence="11" id="KW-0472">Membrane</keyword>
<comment type="catalytic activity">
    <reaction evidence="12">
        <text>a di-trans,poly-cis-dolichyl phosphate + UDP-alpha-D-glucose = a di-trans,poly-cis-dolichyl beta-D-glucosyl phosphate + UDP</text>
        <dbReference type="Rhea" id="RHEA:15401"/>
        <dbReference type="Rhea" id="RHEA-COMP:19498"/>
        <dbReference type="Rhea" id="RHEA-COMP:19502"/>
        <dbReference type="ChEBI" id="CHEBI:57525"/>
        <dbReference type="ChEBI" id="CHEBI:57683"/>
        <dbReference type="ChEBI" id="CHEBI:58223"/>
        <dbReference type="ChEBI" id="CHEBI:58885"/>
        <dbReference type="EC" id="2.4.1.117"/>
    </reaction>
    <physiologicalReaction direction="left-to-right" evidence="12">
        <dbReference type="Rhea" id="RHEA:15402"/>
    </physiologicalReaction>
</comment>
<evidence type="ECO:0000256" key="6">
    <source>
        <dbReference type="ARBA" id="ARBA00022679"/>
    </source>
</evidence>
<proteinExistence type="inferred from homology"/>
<dbReference type="AlphaFoldDB" id="A0A1L7I736"/>
<keyword evidence="6 13" id="KW-0808">Transferase</keyword>
<dbReference type="SUPFAM" id="SSF52172">
    <property type="entry name" value="CheY-like"/>
    <property type="match status" value="1"/>
</dbReference>
<dbReference type="SUPFAM" id="SSF53448">
    <property type="entry name" value="Nucleotide-diphospho-sugar transferases"/>
    <property type="match status" value="1"/>
</dbReference>
<dbReference type="Gene3D" id="3.90.550.10">
    <property type="entry name" value="Spore Coat Polysaccharide Biosynthesis Protein SpsA, Chain A"/>
    <property type="match status" value="1"/>
</dbReference>
<keyword evidence="5" id="KW-0328">Glycosyltransferase</keyword>
<dbReference type="GO" id="GO:0004581">
    <property type="term" value="F:dolichyl-phosphate beta-glucosyltransferase activity"/>
    <property type="evidence" value="ECO:0007669"/>
    <property type="project" value="UniProtKB-EC"/>
</dbReference>
<dbReference type="InterPro" id="IPR011006">
    <property type="entry name" value="CheY-like_superfamily"/>
</dbReference>
<evidence type="ECO:0000313" key="13">
    <source>
        <dbReference type="EMBL" id="APU69003.1"/>
    </source>
</evidence>
<keyword evidence="14" id="KW-1185">Reference proteome</keyword>
<protein>
    <recommendedName>
        <fullName evidence="4">dolichyl-phosphate beta-glucosyltransferase</fullName>
        <ecNumber evidence="4">2.4.1.117</ecNumber>
    </recommendedName>
</protein>
<evidence type="ECO:0000256" key="12">
    <source>
        <dbReference type="ARBA" id="ARBA00045097"/>
    </source>
</evidence>
<evidence type="ECO:0000256" key="11">
    <source>
        <dbReference type="ARBA" id="ARBA00023136"/>
    </source>
</evidence>
<evidence type="ECO:0000313" key="14">
    <source>
        <dbReference type="Proteomes" id="UP000186230"/>
    </source>
</evidence>
<evidence type="ECO:0000256" key="1">
    <source>
        <dbReference type="ARBA" id="ARBA00004389"/>
    </source>
</evidence>
<dbReference type="Proteomes" id="UP000186230">
    <property type="component" value="Chromosome"/>
</dbReference>
<dbReference type="KEGG" id="gfl:GRFL_2279"/>
<gene>
    <name evidence="13" type="ORF">GRFL_2279</name>
</gene>
<reference evidence="13 14" key="1">
    <citation type="submission" date="2016-07" db="EMBL/GenBank/DDBJ databases">
        <title>Multi-omics approach to identify versatile polysaccharide utilization systems of a marine flavobacterium Gramella flava.</title>
        <authorList>
            <person name="Tang K."/>
        </authorList>
    </citation>
    <scope>NUCLEOTIDE SEQUENCE [LARGE SCALE GENOMIC DNA]</scope>
    <source>
        <strain evidence="13 14">JLT2011</strain>
    </source>
</reference>
<dbReference type="Gene3D" id="3.40.50.2300">
    <property type="match status" value="1"/>
</dbReference>
<dbReference type="PANTHER" id="PTHR10859">
    <property type="entry name" value="GLYCOSYL TRANSFERASE"/>
    <property type="match status" value="1"/>
</dbReference>
<evidence type="ECO:0000256" key="4">
    <source>
        <dbReference type="ARBA" id="ARBA00012583"/>
    </source>
</evidence>
<keyword evidence="7" id="KW-0812">Transmembrane</keyword>
<evidence type="ECO:0000256" key="7">
    <source>
        <dbReference type="ARBA" id="ARBA00022692"/>
    </source>
</evidence>
<dbReference type="CDD" id="cd04188">
    <property type="entry name" value="DPG_synthase"/>
    <property type="match status" value="1"/>
</dbReference>
<sequence length="439" mass="50346">MPFTDKKLHSDLNAYKRKLSANTFEGNKLSENMKILAIDDQQLVLMPLAKRLKDIGYNVFTSSNPEEALLLYATFKPDLLIVDINMPKTSGIEVIKQIKSNYNEPKPIMVLSGNTDKNLIVQAFELGVRDFMKKPLSLDEVSARVKSLIGLPEQPQKLVEEREVILQHRCVGVVIPCYNEEKRLKSAEFLKFLHQNTGYHVCFVNDGSTDGTLEVLQNLRKGRENYISIYNCEQNGGKAEAVRQGLTYMASFEDLDYVGFLDADLSTDFADFDDLVKTIETSGFQIVNGSRISRMGANISKESARKLISKVINFLISSILGMSFRDTQCGAKIMRKELVPIAFQQKFLTKWLFDVEIFMRMRQHFGKEEAQKIICEQPLKRWVHEDGSKLSYSDSLKIGFQLIKIYWNYRLKPFFTQTSFSKSFSWARVMEVRDEVPLN</sequence>
<dbReference type="EMBL" id="CP016359">
    <property type="protein sequence ID" value="APU69003.1"/>
    <property type="molecule type" value="Genomic_DNA"/>
</dbReference>
<dbReference type="InterPro" id="IPR029044">
    <property type="entry name" value="Nucleotide-diphossugar_trans"/>
</dbReference>
<dbReference type="InterPro" id="IPR001789">
    <property type="entry name" value="Sig_transdc_resp-reg_receiver"/>
</dbReference>
<dbReference type="GO" id="GO:0000160">
    <property type="term" value="P:phosphorelay signal transduction system"/>
    <property type="evidence" value="ECO:0007669"/>
    <property type="project" value="InterPro"/>
</dbReference>
<comment type="pathway">
    <text evidence="2">Protein modification; protein glycosylation.</text>
</comment>
<evidence type="ECO:0000256" key="8">
    <source>
        <dbReference type="ARBA" id="ARBA00022824"/>
    </source>
</evidence>
<evidence type="ECO:0000256" key="9">
    <source>
        <dbReference type="ARBA" id="ARBA00022968"/>
    </source>
</evidence>
<evidence type="ECO:0000256" key="2">
    <source>
        <dbReference type="ARBA" id="ARBA00004922"/>
    </source>
</evidence>
<evidence type="ECO:0000256" key="10">
    <source>
        <dbReference type="ARBA" id="ARBA00022989"/>
    </source>
</evidence>
<comment type="subcellular location">
    <subcellularLocation>
        <location evidence="1">Endoplasmic reticulum membrane</location>
        <topology evidence="1">Single-pass membrane protein</topology>
    </subcellularLocation>
</comment>
<dbReference type="PANTHER" id="PTHR10859:SF91">
    <property type="entry name" value="DOLICHYL-PHOSPHATE BETA-GLUCOSYLTRANSFERASE"/>
    <property type="match status" value="1"/>
</dbReference>
<evidence type="ECO:0000256" key="3">
    <source>
        <dbReference type="ARBA" id="ARBA00006739"/>
    </source>
</evidence>
<organism evidence="13 14">
    <name type="scientific">Christiangramia flava JLT2011</name>
    <dbReference type="NCBI Taxonomy" id="1229726"/>
    <lineage>
        <taxon>Bacteria</taxon>
        <taxon>Pseudomonadati</taxon>
        <taxon>Bacteroidota</taxon>
        <taxon>Flavobacteriia</taxon>
        <taxon>Flavobacteriales</taxon>
        <taxon>Flavobacteriaceae</taxon>
        <taxon>Christiangramia</taxon>
    </lineage>
</organism>
<dbReference type="InterPro" id="IPR001173">
    <property type="entry name" value="Glyco_trans_2-like"/>
</dbReference>
<dbReference type="Pfam" id="PF00072">
    <property type="entry name" value="Response_reg"/>
    <property type="match status" value="1"/>
</dbReference>
<dbReference type="PROSITE" id="PS50110">
    <property type="entry name" value="RESPONSE_REGULATORY"/>
    <property type="match status" value="1"/>
</dbReference>
<accession>A0A1L7I736</accession>
<dbReference type="SMART" id="SM00448">
    <property type="entry name" value="REC"/>
    <property type="match status" value="1"/>
</dbReference>
<dbReference type="EC" id="2.4.1.117" evidence="4"/>
<dbReference type="STRING" id="1229726.GRFL_2279"/>
<keyword evidence="9" id="KW-0735">Signal-anchor</keyword>
<evidence type="ECO:0000256" key="5">
    <source>
        <dbReference type="ARBA" id="ARBA00022676"/>
    </source>
</evidence>
<keyword evidence="10" id="KW-1133">Transmembrane helix</keyword>
<dbReference type="InterPro" id="IPR035518">
    <property type="entry name" value="DPG_synthase"/>
</dbReference>
<keyword evidence="8" id="KW-0256">Endoplasmic reticulum</keyword>